<dbReference type="Gene3D" id="3.40.50.150">
    <property type="entry name" value="Vaccinia Virus protein VP39"/>
    <property type="match status" value="1"/>
</dbReference>
<dbReference type="InterPro" id="IPR019257">
    <property type="entry name" value="MeTrfase_dom"/>
</dbReference>
<evidence type="ECO:0000256" key="3">
    <source>
        <dbReference type="ARBA" id="ARBA00023002"/>
    </source>
</evidence>
<dbReference type="InterPro" id="IPR017805">
    <property type="entry name" value="SAM_MeTrfase_EasF-type_put"/>
</dbReference>
<dbReference type="InterPro" id="IPR029063">
    <property type="entry name" value="SAM-dependent_MTases_sf"/>
</dbReference>
<evidence type="ECO:0000256" key="2">
    <source>
        <dbReference type="ARBA" id="ARBA00022679"/>
    </source>
</evidence>
<evidence type="ECO:0000259" key="9">
    <source>
        <dbReference type="Pfam" id="PF12867"/>
    </source>
</evidence>
<dbReference type="SUPFAM" id="SSF56436">
    <property type="entry name" value="C-type lectin-like"/>
    <property type="match status" value="1"/>
</dbReference>
<dbReference type="InterPro" id="IPR042095">
    <property type="entry name" value="SUMF_sf"/>
</dbReference>
<organism evidence="10 11">
    <name type="scientific">Penicillium subrubescens</name>
    <dbReference type="NCBI Taxonomy" id="1316194"/>
    <lineage>
        <taxon>Eukaryota</taxon>
        <taxon>Fungi</taxon>
        <taxon>Dikarya</taxon>
        <taxon>Ascomycota</taxon>
        <taxon>Pezizomycotina</taxon>
        <taxon>Eurotiomycetes</taxon>
        <taxon>Eurotiomycetidae</taxon>
        <taxon>Eurotiales</taxon>
        <taxon>Aspergillaceae</taxon>
        <taxon>Penicillium</taxon>
    </lineage>
</organism>
<dbReference type="Gene3D" id="3.90.1580.10">
    <property type="entry name" value="paralog of FGE (formylglycine-generating enzyme)"/>
    <property type="match status" value="1"/>
</dbReference>
<keyword evidence="11" id="KW-1185">Reference proteome</keyword>
<dbReference type="Pfam" id="PF10017">
    <property type="entry name" value="Methyltransf_33"/>
    <property type="match status" value="1"/>
</dbReference>
<dbReference type="InterPro" id="IPR034660">
    <property type="entry name" value="DinB/YfiT-like"/>
</dbReference>
<proteinExistence type="predicted"/>
<dbReference type="STRING" id="1316194.A0A1Q5T9J8"/>
<feature type="region of interest" description="Disordered" evidence="6">
    <location>
        <begin position="706"/>
        <end position="732"/>
    </location>
</feature>
<keyword evidence="4" id="KW-0408">Iron</keyword>
<dbReference type="GO" id="GO:0032259">
    <property type="term" value="P:methylation"/>
    <property type="evidence" value="ECO:0007669"/>
    <property type="project" value="UniProtKB-KW"/>
</dbReference>
<gene>
    <name evidence="10" type="ORF">PENSUB_10476</name>
</gene>
<name>A0A1Q5T9J8_9EURO</name>
<dbReference type="PANTHER" id="PTHR43397">
    <property type="entry name" value="ERGOTHIONEINE BIOSYNTHESIS PROTEIN 1"/>
    <property type="match status" value="1"/>
</dbReference>
<dbReference type="InterPro" id="IPR005532">
    <property type="entry name" value="SUMF_dom"/>
</dbReference>
<dbReference type="InterPro" id="IPR024775">
    <property type="entry name" value="DinB-like"/>
</dbReference>
<evidence type="ECO:0000256" key="5">
    <source>
        <dbReference type="ARBA" id="ARBA00037882"/>
    </source>
</evidence>
<sequence length="932" mass="105184">MSPTALKNVDTVEIVDIHQDDLEFSLVDDLYKSLNPAEGTPRSFPTLLLYDTKGLKLFEKITYLDEYYLTNAEIEILTTHARRIVERIPQNAQLVELGSGSVVLATPDPWILMDYSNLRKIEILLRECERVEKQVDYYALDLSLVELQRTFSEISPEGFTYVGLHGLHGTYDDALLWLKNPENRTRPTVVLSMGSSLGNFDRASAANFLGGFSQALGPSDFLLIGLDACKTPEKVYKAYNDSQGVTQQFYENGLAHANSVLGFEAFKPNDWEIITGYDKKNGRHQAFYAPKVHVTINDIQIPKGEKLIFEEAYKYGADEREELCRNAGLISQVVFGNSTDDYHIHLLSPSSLDIPLQPFQYASHPVPTLEDFQSLWTVWDVVTKTMIPREELLSKPIKLRNALIFYLGHIPTFLDIHLTRALRGKPTDPKYYKQIFERGIDPDVENPEHCHAHSEIPDEWPALDEILDYSERVRNRTRSVLEEGSALHDRCLGEALWIGFEHEAMHLETFLYMLLQSEKTLPPVGVDIPDFAKLAHLAKQNEKPNKWFKIPQQSFTIGLDDTDANALPKDSFGWDNEKPHRSVQVQAFEAQARPVTNGEYVKYLQANRLRELPASWTLVHSNQDYPISKGITESSPSATEDFMNNFAVRTVFGLLSLDLAQDWPVIASYDELASYAKWAGCRIPTYKEVRSIYLYAEQLRGAHAHQTTNGHSNGVNGSSNGVNGTSNGVKHAINGSARTSSQANSQVFRALDGCNVGFQNWHPVPVTPNGDKLAGQGDLGGVWEWTSTPLTAHEGFKAMEIYPGYTYLKETVAVQWTKAHVMNGSCIETEIATKGSGLSGRLSPRNRSQSLMLFRNRGLLQGEKKSRSARRCRQGERGLSQWNVSQTHQIQRDFSRVNSPEPVAEWFWSMPQEWWAVAQFDLHERGRGAICP</sequence>
<dbReference type="PANTHER" id="PTHR43397:SF1">
    <property type="entry name" value="ERGOTHIONEINE BIOSYNTHESIS PROTEIN 1"/>
    <property type="match status" value="1"/>
</dbReference>
<feature type="compositionally biased region" description="Low complexity" evidence="6">
    <location>
        <begin position="707"/>
        <end position="729"/>
    </location>
</feature>
<evidence type="ECO:0000313" key="10">
    <source>
        <dbReference type="EMBL" id="OKO96922.1"/>
    </source>
</evidence>
<keyword evidence="1" id="KW-0489">Methyltransferase</keyword>
<accession>A0A1Q5T9J8</accession>
<dbReference type="Proteomes" id="UP000186955">
    <property type="component" value="Unassembled WGS sequence"/>
</dbReference>
<feature type="domain" description="Histidine-specific methyltransferase SAM-dependent" evidence="8">
    <location>
        <begin position="31"/>
        <end position="348"/>
    </location>
</feature>
<dbReference type="Pfam" id="PF03781">
    <property type="entry name" value="FGE-sulfatase"/>
    <property type="match status" value="1"/>
</dbReference>
<evidence type="ECO:0000256" key="1">
    <source>
        <dbReference type="ARBA" id="ARBA00022603"/>
    </source>
</evidence>
<evidence type="ECO:0000313" key="11">
    <source>
        <dbReference type="Proteomes" id="UP000186955"/>
    </source>
</evidence>
<feature type="domain" description="Sulfatase-modifying factor enzyme-like" evidence="7">
    <location>
        <begin position="555"/>
        <end position="802"/>
    </location>
</feature>
<keyword evidence="2" id="KW-0808">Transferase</keyword>
<evidence type="ECO:0000259" key="8">
    <source>
        <dbReference type="Pfam" id="PF10017"/>
    </source>
</evidence>
<keyword evidence="3" id="KW-0560">Oxidoreductase</keyword>
<dbReference type="Pfam" id="PF12867">
    <property type="entry name" value="DinB_2"/>
    <property type="match status" value="1"/>
</dbReference>
<dbReference type="NCBIfam" id="TIGR03439">
    <property type="entry name" value="methyl_EasF"/>
    <property type="match status" value="1"/>
</dbReference>
<comment type="caution">
    <text evidence="10">The sequence shown here is derived from an EMBL/GenBank/DDBJ whole genome shotgun (WGS) entry which is preliminary data.</text>
</comment>
<dbReference type="GO" id="GO:0008168">
    <property type="term" value="F:methyltransferase activity"/>
    <property type="evidence" value="ECO:0007669"/>
    <property type="project" value="UniProtKB-KW"/>
</dbReference>
<feature type="domain" description="DinB-like" evidence="9">
    <location>
        <begin position="387"/>
        <end position="509"/>
    </location>
</feature>
<dbReference type="AlphaFoldDB" id="A0A1Q5T9J8"/>
<dbReference type="InterPro" id="IPR051128">
    <property type="entry name" value="EgtD_Methyltrsf_superfamily"/>
</dbReference>
<dbReference type="InterPro" id="IPR016187">
    <property type="entry name" value="CTDL_fold"/>
</dbReference>
<protein>
    <submittedName>
        <fullName evidence="10">Meiotically up-regulated gene 158 protein</fullName>
    </submittedName>
</protein>
<dbReference type="EMBL" id="MNBE01000697">
    <property type="protein sequence ID" value="OKO96922.1"/>
    <property type="molecule type" value="Genomic_DNA"/>
</dbReference>
<reference evidence="10 11" key="1">
    <citation type="submission" date="2016-10" db="EMBL/GenBank/DDBJ databases">
        <title>Genome sequence of the ascomycete fungus Penicillium subrubescens.</title>
        <authorList>
            <person name="De Vries R.P."/>
            <person name="Peng M."/>
            <person name="Dilokpimol A."/>
            <person name="Hilden K."/>
            <person name="Makela M.R."/>
            <person name="Grigoriev I."/>
            <person name="Riley R."/>
            <person name="Granchi Z."/>
        </authorList>
    </citation>
    <scope>NUCLEOTIDE SEQUENCE [LARGE SCALE GENOMIC DNA]</scope>
    <source>
        <strain evidence="10 11">CBS 132785</strain>
    </source>
</reference>
<evidence type="ECO:0000256" key="4">
    <source>
        <dbReference type="ARBA" id="ARBA00023004"/>
    </source>
</evidence>
<evidence type="ECO:0000256" key="6">
    <source>
        <dbReference type="SAM" id="MobiDB-lite"/>
    </source>
</evidence>
<evidence type="ECO:0000259" key="7">
    <source>
        <dbReference type="Pfam" id="PF03781"/>
    </source>
</evidence>
<comment type="pathway">
    <text evidence="5">Amino-acid biosynthesis; ergothioneine biosynthesis.</text>
</comment>
<dbReference type="SUPFAM" id="SSF109854">
    <property type="entry name" value="DinB/YfiT-like putative metalloenzymes"/>
    <property type="match status" value="1"/>
</dbReference>